<name>A0A4Y8RP46_9HYPH</name>
<comment type="caution">
    <text evidence="1">The sequence shown here is derived from an EMBL/GenBank/DDBJ whole genome shotgun (WGS) entry which is preliminary data.</text>
</comment>
<gene>
    <name evidence="1" type="ORF">E3C22_05410</name>
</gene>
<proteinExistence type="predicted"/>
<dbReference type="RefSeq" id="WP_134761004.1">
    <property type="nucleotide sequence ID" value="NZ_SOZD01000002.1"/>
</dbReference>
<dbReference type="EMBL" id="SOZD01000002">
    <property type="protein sequence ID" value="TFF24835.1"/>
    <property type="molecule type" value="Genomic_DNA"/>
</dbReference>
<reference evidence="1 2" key="1">
    <citation type="submission" date="2019-03" db="EMBL/GenBank/DDBJ databases">
        <title>Jiella endophytica sp. nov., a novel endophytic bacterium isolated from root of Ficus microcarpa Linn. f.</title>
        <authorList>
            <person name="Tuo L."/>
        </authorList>
    </citation>
    <scope>NUCLEOTIDE SEQUENCE [LARGE SCALE GENOMIC DNA]</scope>
    <source>
        <strain evidence="1 2">CBS5Q-3</strain>
    </source>
</reference>
<accession>A0A4Y8RP46</accession>
<dbReference type="Proteomes" id="UP000298179">
    <property type="component" value="Unassembled WGS sequence"/>
</dbReference>
<keyword evidence="2" id="KW-1185">Reference proteome</keyword>
<evidence type="ECO:0000313" key="2">
    <source>
        <dbReference type="Proteomes" id="UP000298179"/>
    </source>
</evidence>
<sequence>MDLSPPVVIRKKRHSPLMRWRIERATSRAMAKETAYRREFDAFRQSLQGTLSSTDGSTVLLAACNELYYWEFARTFLRSIEAIGSPERFHLHLCEPSPEALADIEALASSLSTVELTFTYDDGAFAKLPAYPTIYYAAVRFLVAPLILSATRSSVLCLDVDGIARAPVSPAFEAIAGEEDVRLIKRPGEKSVRRVLASALAIRPSEAGIRFADRLGRAIAAILSMHPRYHVDQIAIVRIVEAMEAKGELSTAQMPLSFADHEFGEDSAIWTAKSWQRKNSEAFVHAKGAVNGAFDNS</sequence>
<organism evidence="1 2">
    <name type="scientific">Jiella endophytica</name>
    <dbReference type="NCBI Taxonomy" id="2558362"/>
    <lineage>
        <taxon>Bacteria</taxon>
        <taxon>Pseudomonadati</taxon>
        <taxon>Pseudomonadota</taxon>
        <taxon>Alphaproteobacteria</taxon>
        <taxon>Hyphomicrobiales</taxon>
        <taxon>Aurantimonadaceae</taxon>
        <taxon>Jiella</taxon>
    </lineage>
</organism>
<protein>
    <submittedName>
        <fullName evidence="1">Uncharacterized protein</fullName>
    </submittedName>
</protein>
<evidence type="ECO:0000313" key="1">
    <source>
        <dbReference type="EMBL" id="TFF24835.1"/>
    </source>
</evidence>
<dbReference type="OrthoDB" id="7329378at2"/>
<dbReference type="AlphaFoldDB" id="A0A4Y8RP46"/>